<sequence>MDQSFIRKSKHKLRNRCLEMQMDQIWLIKRQQQEELKLEVLIYIQDYKNKIFIYQICYFMSLGNHRKSLLLKKIKQIEKEIILKIQPGYIYAAADFTDPYGTHRECLESVLAIMPQVKEQLLYLITFFNKGPWQK</sequence>
<dbReference type="Proteomes" id="UP000692954">
    <property type="component" value="Unassembled WGS sequence"/>
</dbReference>
<keyword evidence="2" id="KW-1185">Reference proteome</keyword>
<accession>A0A8S1QGZ8</accession>
<organism evidence="1 2">
    <name type="scientific">Paramecium sonneborni</name>
    <dbReference type="NCBI Taxonomy" id="65129"/>
    <lineage>
        <taxon>Eukaryota</taxon>
        <taxon>Sar</taxon>
        <taxon>Alveolata</taxon>
        <taxon>Ciliophora</taxon>
        <taxon>Intramacronucleata</taxon>
        <taxon>Oligohymenophorea</taxon>
        <taxon>Peniculida</taxon>
        <taxon>Parameciidae</taxon>
        <taxon>Paramecium</taxon>
    </lineage>
</organism>
<evidence type="ECO:0000313" key="2">
    <source>
        <dbReference type="Proteomes" id="UP000692954"/>
    </source>
</evidence>
<dbReference type="EMBL" id="CAJJDN010000107">
    <property type="protein sequence ID" value="CAD8115149.1"/>
    <property type="molecule type" value="Genomic_DNA"/>
</dbReference>
<dbReference type="InterPro" id="IPR052960">
    <property type="entry name" value="GlcN6P_deaminase-like"/>
</dbReference>
<dbReference type="PANTHER" id="PTHR42892:SF1">
    <property type="entry name" value="GLUCOSAMINE-6-PHOSPHATE ISOMERASE"/>
    <property type="match status" value="1"/>
</dbReference>
<reference evidence="1" key="1">
    <citation type="submission" date="2021-01" db="EMBL/GenBank/DDBJ databases">
        <authorList>
            <consortium name="Genoscope - CEA"/>
            <person name="William W."/>
        </authorList>
    </citation>
    <scope>NUCLEOTIDE SEQUENCE</scope>
</reference>
<dbReference type="AlphaFoldDB" id="A0A8S1QGZ8"/>
<protein>
    <submittedName>
        <fullName evidence="1">Uncharacterized protein</fullName>
    </submittedName>
</protein>
<evidence type="ECO:0000313" key="1">
    <source>
        <dbReference type="EMBL" id="CAD8115149.1"/>
    </source>
</evidence>
<comment type="caution">
    <text evidence="1">The sequence shown here is derived from an EMBL/GenBank/DDBJ whole genome shotgun (WGS) entry which is preliminary data.</text>
</comment>
<gene>
    <name evidence="1" type="ORF">PSON_ATCC_30995.1.T1070173</name>
</gene>
<dbReference type="PANTHER" id="PTHR42892">
    <property type="entry name" value="GLUCOSAMINE-6-PHOSPHATE DEAMINASE-LIKE PROTEIN BT_0258-RELATED"/>
    <property type="match status" value="1"/>
</dbReference>
<name>A0A8S1QGZ8_9CILI</name>
<proteinExistence type="predicted"/>